<evidence type="ECO:0000313" key="1">
    <source>
        <dbReference type="EMBL" id="CAL1293457.1"/>
    </source>
</evidence>
<dbReference type="Proteomes" id="UP001497382">
    <property type="component" value="Unassembled WGS sequence"/>
</dbReference>
<proteinExistence type="predicted"/>
<comment type="caution">
    <text evidence="1">The sequence shown here is derived from an EMBL/GenBank/DDBJ whole genome shotgun (WGS) entry which is preliminary data.</text>
</comment>
<evidence type="ECO:0000313" key="2">
    <source>
        <dbReference type="Proteomes" id="UP001497382"/>
    </source>
</evidence>
<gene>
    <name evidence="1" type="ORF">LARSCL_LOCUS18205</name>
</gene>
<protein>
    <submittedName>
        <fullName evidence="1">Uncharacterized protein</fullName>
    </submittedName>
</protein>
<dbReference type="EMBL" id="CAXIEN010000327">
    <property type="protein sequence ID" value="CAL1293457.1"/>
    <property type="molecule type" value="Genomic_DNA"/>
</dbReference>
<accession>A0AAV2BBM8</accession>
<keyword evidence="2" id="KW-1185">Reference proteome</keyword>
<dbReference type="AlphaFoldDB" id="A0AAV2BBM8"/>
<reference evidence="1 2" key="1">
    <citation type="submission" date="2024-04" db="EMBL/GenBank/DDBJ databases">
        <authorList>
            <person name="Rising A."/>
            <person name="Reimegard J."/>
            <person name="Sonavane S."/>
            <person name="Akerstrom W."/>
            <person name="Nylinder S."/>
            <person name="Hedman E."/>
            <person name="Kallberg Y."/>
        </authorList>
    </citation>
    <scope>NUCLEOTIDE SEQUENCE [LARGE SCALE GENOMIC DNA]</scope>
</reference>
<name>A0AAV2BBM8_9ARAC</name>
<organism evidence="1 2">
    <name type="scientific">Larinioides sclopetarius</name>
    <dbReference type="NCBI Taxonomy" id="280406"/>
    <lineage>
        <taxon>Eukaryota</taxon>
        <taxon>Metazoa</taxon>
        <taxon>Ecdysozoa</taxon>
        <taxon>Arthropoda</taxon>
        <taxon>Chelicerata</taxon>
        <taxon>Arachnida</taxon>
        <taxon>Araneae</taxon>
        <taxon>Araneomorphae</taxon>
        <taxon>Entelegynae</taxon>
        <taxon>Araneoidea</taxon>
        <taxon>Araneidae</taxon>
        <taxon>Larinioides</taxon>
    </lineage>
</organism>
<sequence>MKSIHGHVIGTKWPKTRMSSKHHPHHFHRLVLPLASSAVIRSRCLTYQSYFSPYLCQNEIMLCNWISNHKAKPDCSVKTLLALL</sequence>